<organism evidence="2 3">
    <name type="scientific">Halostagnicola larsenii XH-48</name>
    <dbReference type="NCBI Taxonomy" id="797299"/>
    <lineage>
        <taxon>Archaea</taxon>
        <taxon>Methanobacteriati</taxon>
        <taxon>Methanobacteriota</taxon>
        <taxon>Stenosarchaea group</taxon>
        <taxon>Halobacteria</taxon>
        <taxon>Halobacteriales</taxon>
        <taxon>Natrialbaceae</taxon>
        <taxon>Halostagnicola</taxon>
    </lineage>
</organism>
<keyword evidence="3" id="KW-1185">Reference proteome</keyword>
<evidence type="ECO:0000256" key="1">
    <source>
        <dbReference type="SAM" id="MobiDB-lite"/>
    </source>
</evidence>
<proteinExistence type="predicted"/>
<dbReference type="HOGENOM" id="CLU_117031_0_0_2"/>
<evidence type="ECO:0000313" key="2">
    <source>
        <dbReference type="EMBL" id="AHG00934.1"/>
    </source>
</evidence>
<dbReference type="eggNOG" id="arCOG13354">
    <property type="taxonomic scope" value="Archaea"/>
</dbReference>
<name>W0JQQ8_9EURY</name>
<dbReference type="AlphaFoldDB" id="W0JQQ8"/>
<dbReference type="Proteomes" id="UP000019024">
    <property type="component" value="Chromosome"/>
</dbReference>
<feature type="compositionally biased region" description="Acidic residues" evidence="1">
    <location>
        <begin position="1"/>
        <end position="19"/>
    </location>
</feature>
<feature type="region of interest" description="Disordered" evidence="1">
    <location>
        <begin position="1"/>
        <end position="29"/>
    </location>
</feature>
<gene>
    <name evidence="2" type="ORF">HALLA_11895</name>
</gene>
<evidence type="ECO:0000313" key="3">
    <source>
        <dbReference type="Proteomes" id="UP000019024"/>
    </source>
</evidence>
<reference evidence="2 3" key="1">
    <citation type="submission" date="2014-01" db="EMBL/GenBank/DDBJ databases">
        <authorList>
            <consortium name="DOE Joint Genome Institute"/>
            <person name="Anderson I."/>
            <person name="Huntemann M."/>
            <person name="Han J."/>
            <person name="Chen A."/>
            <person name="Kyrpides N."/>
            <person name="Mavromatis K."/>
            <person name="Markowitz V."/>
            <person name="Palaniappan K."/>
            <person name="Ivanova N."/>
            <person name="Schaumberg A."/>
            <person name="Pati A."/>
            <person name="Liolios K."/>
            <person name="Nordberg H.P."/>
            <person name="Cantor M.N."/>
            <person name="Hua S.X."/>
            <person name="Woyke T."/>
        </authorList>
    </citation>
    <scope>NUCLEOTIDE SEQUENCE [LARGE SCALE GENOMIC DNA]</scope>
    <source>
        <strain evidence="2 3">XH-48</strain>
    </source>
</reference>
<dbReference type="EMBL" id="CP007055">
    <property type="protein sequence ID" value="AHG00934.1"/>
    <property type="molecule type" value="Genomic_DNA"/>
</dbReference>
<dbReference type="OrthoDB" id="167560at2157"/>
<dbReference type="PATRIC" id="fig|797299.3.peg.1405"/>
<dbReference type="KEGG" id="hlr:HALLA_11895"/>
<dbReference type="GeneID" id="25145150"/>
<sequence>MSGAAETEDTAAGELESETADGTALPRSFLVEGSGPVTVVREHDDVTERTDGEISISRRLETLEAFAMFWYFRDLKNWKRNAIREVLADREDCTTRYAISDEQLEQWDVQVDGRAEAFIGVAETIVDGEVSGGIDGPDRRFLGYVENPTGKDVDELVLEFAKDLKQSELWGPGARLAELVVRHADREDLDGYVAALLDEVDE</sequence>
<accession>W0JQQ8</accession>
<protein>
    <submittedName>
        <fullName evidence="2">Uncharacterized protein</fullName>
    </submittedName>
</protein>
<dbReference type="RefSeq" id="WP_049952667.1">
    <property type="nucleotide sequence ID" value="NZ_CP007055.1"/>
</dbReference>
<dbReference type="STRING" id="797299.HALLA_11895"/>